<dbReference type="InterPro" id="IPR035937">
    <property type="entry name" value="FPG_N"/>
</dbReference>
<dbReference type="InterPro" id="IPR010979">
    <property type="entry name" value="Ribosomal_uS13-like_H2TH"/>
</dbReference>
<evidence type="ECO:0000256" key="4">
    <source>
        <dbReference type="ARBA" id="ARBA00022763"/>
    </source>
</evidence>
<evidence type="ECO:0000256" key="7">
    <source>
        <dbReference type="ARBA" id="ARBA00022833"/>
    </source>
</evidence>
<gene>
    <name evidence="16" type="primary">nei</name>
    <name evidence="16" type="ORF">SCMU_06540</name>
</gene>
<keyword evidence="16" id="KW-0540">Nuclease</keyword>
<dbReference type="PANTHER" id="PTHR42697">
    <property type="entry name" value="ENDONUCLEASE 8"/>
    <property type="match status" value="1"/>
</dbReference>
<dbReference type="InterPro" id="IPR044090">
    <property type="entry name" value="Nei2_N"/>
</dbReference>
<evidence type="ECO:0000256" key="9">
    <source>
        <dbReference type="ARBA" id="ARBA00023204"/>
    </source>
</evidence>
<keyword evidence="12" id="KW-0326">Glycosidase</keyword>
<reference evidence="16 17" key="1">
    <citation type="journal article" date="2021" name="J. Biosci. Bioeng.">
        <title>Identification and characterization of a chc gene cluster responsible for the aromatization pathway of cyclohexanecarboxylate degradation in Sinomonas cyclohexanicum ATCC 51369.</title>
        <authorList>
            <person name="Yamamoto T."/>
            <person name="Hasegawa Y."/>
            <person name="Lau P.C.K."/>
            <person name="Iwaki H."/>
        </authorList>
    </citation>
    <scope>NUCLEOTIDE SEQUENCE [LARGE SCALE GENOMIC DNA]</scope>
    <source>
        <strain evidence="16 17">ATCC 51369</strain>
    </source>
</reference>
<dbReference type="SUPFAM" id="SSF57716">
    <property type="entry name" value="Glucocorticoid receptor-like (DNA-binding domain)"/>
    <property type="match status" value="1"/>
</dbReference>
<dbReference type="PROSITE" id="PS51068">
    <property type="entry name" value="FPG_CAT"/>
    <property type="match status" value="1"/>
</dbReference>
<dbReference type="PROSITE" id="PS51066">
    <property type="entry name" value="ZF_FPG_2"/>
    <property type="match status" value="1"/>
</dbReference>
<dbReference type="EC" id="4.2.99.18" evidence="2"/>
<keyword evidence="6" id="KW-0378">Hydrolase</keyword>
<keyword evidence="5 13" id="KW-0863">Zinc-finger</keyword>
<evidence type="ECO:0000256" key="8">
    <source>
        <dbReference type="ARBA" id="ARBA00023125"/>
    </source>
</evidence>
<dbReference type="Pfam" id="PF06831">
    <property type="entry name" value="H2TH"/>
    <property type="match status" value="1"/>
</dbReference>
<evidence type="ECO:0000313" key="17">
    <source>
        <dbReference type="Proteomes" id="UP001319861"/>
    </source>
</evidence>
<dbReference type="SUPFAM" id="SSF81624">
    <property type="entry name" value="N-terminal domain of MutM-like DNA repair proteins"/>
    <property type="match status" value="1"/>
</dbReference>
<evidence type="ECO:0000256" key="2">
    <source>
        <dbReference type="ARBA" id="ARBA00012720"/>
    </source>
</evidence>
<feature type="domain" description="Formamidopyrimidine-DNA glycosylase catalytic" evidence="15">
    <location>
        <begin position="2"/>
        <end position="141"/>
    </location>
</feature>
<dbReference type="GO" id="GO:0004519">
    <property type="term" value="F:endonuclease activity"/>
    <property type="evidence" value="ECO:0007669"/>
    <property type="project" value="UniProtKB-KW"/>
</dbReference>
<keyword evidence="4" id="KW-0227">DNA damage</keyword>
<keyword evidence="17" id="KW-1185">Reference proteome</keyword>
<dbReference type="PANTHER" id="PTHR42697:SF1">
    <property type="entry name" value="ENDONUCLEASE 8"/>
    <property type="match status" value="1"/>
</dbReference>
<name>A0ABM7PRJ2_SINCY</name>
<keyword evidence="3" id="KW-0479">Metal-binding</keyword>
<dbReference type="EMBL" id="AP024525">
    <property type="protein sequence ID" value="BCT74812.1"/>
    <property type="molecule type" value="Genomic_DNA"/>
</dbReference>
<dbReference type="SMART" id="SM01232">
    <property type="entry name" value="H2TH"/>
    <property type="match status" value="1"/>
</dbReference>
<comment type="similarity">
    <text evidence="1">Belongs to the FPG family.</text>
</comment>
<proteinExistence type="inferred from homology"/>
<organism evidence="16 17">
    <name type="scientific">Sinomonas cyclohexanicum</name>
    <name type="common">Corynebacterium cyclohexanicum</name>
    <dbReference type="NCBI Taxonomy" id="322009"/>
    <lineage>
        <taxon>Bacteria</taxon>
        <taxon>Bacillati</taxon>
        <taxon>Actinomycetota</taxon>
        <taxon>Actinomycetes</taxon>
        <taxon>Micrococcales</taxon>
        <taxon>Micrococcaceae</taxon>
        <taxon>Sinomonas</taxon>
    </lineage>
</organism>
<evidence type="ECO:0000259" key="15">
    <source>
        <dbReference type="PROSITE" id="PS51068"/>
    </source>
</evidence>
<dbReference type="CDD" id="cd08971">
    <property type="entry name" value="AcNei2_N"/>
    <property type="match status" value="1"/>
</dbReference>
<dbReference type="SUPFAM" id="SSF46946">
    <property type="entry name" value="S13-like H2TH domain"/>
    <property type="match status" value="1"/>
</dbReference>
<sequence length="282" mass="30112">MPEGDNVYQAAQKMHAALAGKRLAASDFRVPAFATLDLVGWTVLEVVSRGKHLLHRLAPPDDTAAHDGAGRLSIHSHLSMEGSWQVYPPGQRWRKPAHTARAVLTAEDGVSAVGFSLGMLEVIPTAEEGGAVGHLGPDLLGPDWDAARAEANLRAQPGRAVGLALLDQRNLAGIGNIYRCEVCFLGRVHPATPVARVPDLAGMVAAAKRLLEANKARPRNTVGGFGPRNSTWVYGRAGQACLRCRTRIEHGTLAEPTPGTGALLGETRERDIWFCPSCQPLP</sequence>
<dbReference type="InterPro" id="IPR015886">
    <property type="entry name" value="H2TH_FPG"/>
</dbReference>
<dbReference type="SMART" id="SM00898">
    <property type="entry name" value="Fapy_DNA_glyco"/>
    <property type="match status" value="1"/>
</dbReference>
<keyword evidence="7" id="KW-0862">Zinc</keyword>
<evidence type="ECO:0000259" key="14">
    <source>
        <dbReference type="PROSITE" id="PS51066"/>
    </source>
</evidence>
<keyword evidence="10" id="KW-0456">Lyase</keyword>
<evidence type="ECO:0000256" key="10">
    <source>
        <dbReference type="ARBA" id="ARBA00023239"/>
    </source>
</evidence>
<evidence type="ECO:0000256" key="11">
    <source>
        <dbReference type="ARBA" id="ARBA00023268"/>
    </source>
</evidence>
<evidence type="ECO:0000256" key="12">
    <source>
        <dbReference type="ARBA" id="ARBA00023295"/>
    </source>
</evidence>
<evidence type="ECO:0000313" key="16">
    <source>
        <dbReference type="EMBL" id="BCT74812.1"/>
    </source>
</evidence>
<dbReference type="RefSeq" id="WP_229231574.1">
    <property type="nucleotide sequence ID" value="NZ_AP024525.1"/>
</dbReference>
<evidence type="ECO:0000256" key="3">
    <source>
        <dbReference type="ARBA" id="ARBA00022723"/>
    </source>
</evidence>
<dbReference type="InterPro" id="IPR000214">
    <property type="entry name" value="Znf_DNA_glyclase/AP_lyase"/>
</dbReference>
<feature type="domain" description="FPG-type" evidence="14">
    <location>
        <begin position="232"/>
        <end position="280"/>
    </location>
</feature>
<evidence type="ECO:0000256" key="6">
    <source>
        <dbReference type="ARBA" id="ARBA00022801"/>
    </source>
</evidence>
<dbReference type="InterPro" id="IPR012319">
    <property type="entry name" value="FPG_cat"/>
</dbReference>
<keyword evidence="9" id="KW-0234">DNA repair</keyword>
<dbReference type="Proteomes" id="UP001319861">
    <property type="component" value="Chromosome"/>
</dbReference>
<evidence type="ECO:0000256" key="5">
    <source>
        <dbReference type="ARBA" id="ARBA00022771"/>
    </source>
</evidence>
<protein>
    <recommendedName>
        <fullName evidence="2">DNA-(apurinic or apyrimidinic site) lyase</fullName>
        <ecNumber evidence="2">4.2.99.18</ecNumber>
    </recommendedName>
</protein>
<evidence type="ECO:0000256" key="1">
    <source>
        <dbReference type="ARBA" id="ARBA00009409"/>
    </source>
</evidence>
<dbReference type="Gene3D" id="1.10.8.50">
    <property type="match status" value="1"/>
</dbReference>
<dbReference type="Gene3D" id="3.20.190.10">
    <property type="entry name" value="MutM-like, N-terminal"/>
    <property type="match status" value="1"/>
</dbReference>
<accession>A0ABM7PRJ2</accession>
<keyword evidence="11" id="KW-0511">Multifunctional enzyme</keyword>
<evidence type="ECO:0000256" key="13">
    <source>
        <dbReference type="PROSITE-ProRule" id="PRU00391"/>
    </source>
</evidence>
<keyword evidence="8" id="KW-0238">DNA-binding</keyword>
<dbReference type="Pfam" id="PF01149">
    <property type="entry name" value="Fapy_DNA_glyco"/>
    <property type="match status" value="1"/>
</dbReference>
<keyword evidence="16" id="KW-0255">Endonuclease</keyword>